<protein>
    <submittedName>
        <fullName evidence="1">EC metallothionein-like protein</fullName>
    </submittedName>
</protein>
<comment type="caution">
    <text evidence="1">The sequence shown here is derived from an EMBL/GenBank/DDBJ whole genome shotgun (WGS) entry which is preliminary data.</text>
</comment>
<sequence>MTDVFRSGIVHCNDTCGCPVPCPGGVACRCSTRAYSEYNHKQCSCGQHCSCNPCTCSKIQANKTGKAYCSCGTGCTCPTCNA</sequence>
<proteinExistence type="predicted"/>
<evidence type="ECO:0000313" key="2">
    <source>
        <dbReference type="Proteomes" id="UP001164539"/>
    </source>
</evidence>
<reference evidence="1 2" key="1">
    <citation type="journal article" date="2023" name="Science">
        <title>Complex scaffold remodeling in plant triterpene biosynthesis.</title>
        <authorList>
            <person name="De La Pena R."/>
            <person name="Hodgson H."/>
            <person name="Liu J.C."/>
            <person name="Stephenson M.J."/>
            <person name="Martin A.C."/>
            <person name="Owen C."/>
            <person name="Harkess A."/>
            <person name="Leebens-Mack J."/>
            <person name="Jimenez L.E."/>
            <person name="Osbourn A."/>
            <person name="Sattely E.S."/>
        </authorList>
    </citation>
    <scope>NUCLEOTIDE SEQUENCE [LARGE SCALE GENOMIC DNA]</scope>
    <source>
        <strain evidence="2">cv. JPN11</strain>
        <tissue evidence="1">Leaf</tissue>
    </source>
</reference>
<keyword evidence="2" id="KW-1185">Reference proteome</keyword>
<gene>
    <name evidence="1" type="ORF">OWV82_010936</name>
</gene>
<evidence type="ECO:0000313" key="1">
    <source>
        <dbReference type="EMBL" id="KAJ4715837.1"/>
    </source>
</evidence>
<name>A0ACC1XWL5_MELAZ</name>
<dbReference type="EMBL" id="CM051399">
    <property type="protein sequence ID" value="KAJ4715837.1"/>
    <property type="molecule type" value="Genomic_DNA"/>
</dbReference>
<dbReference type="Proteomes" id="UP001164539">
    <property type="component" value="Chromosome 6"/>
</dbReference>
<organism evidence="1 2">
    <name type="scientific">Melia azedarach</name>
    <name type="common">Chinaberry tree</name>
    <dbReference type="NCBI Taxonomy" id="155640"/>
    <lineage>
        <taxon>Eukaryota</taxon>
        <taxon>Viridiplantae</taxon>
        <taxon>Streptophyta</taxon>
        <taxon>Embryophyta</taxon>
        <taxon>Tracheophyta</taxon>
        <taxon>Spermatophyta</taxon>
        <taxon>Magnoliopsida</taxon>
        <taxon>eudicotyledons</taxon>
        <taxon>Gunneridae</taxon>
        <taxon>Pentapetalae</taxon>
        <taxon>rosids</taxon>
        <taxon>malvids</taxon>
        <taxon>Sapindales</taxon>
        <taxon>Meliaceae</taxon>
        <taxon>Melia</taxon>
    </lineage>
</organism>
<accession>A0ACC1XWL5</accession>